<dbReference type="SUPFAM" id="SSF53300">
    <property type="entry name" value="vWA-like"/>
    <property type="match status" value="1"/>
</dbReference>
<evidence type="ECO:0000313" key="5">
    <source>
        <dbReference type="EMBL" id="UUS33430.1"/>
    </source>
</evidence>
<evidence type="ECO:0000256" key="3">
    <source>
        <dbReference type="SAM" id="SignalP"/>
    </source>
</evidence>
<dbReference type="Proteomes" id="UP001060150">
    <property type="component" value="Chromosome"/>
</dbReference>
<dbReference type="InterPro" id="IPR013783">
    <property type="entry name" value="Ig-like_fold"/>
</dbReference>
<feature type="compositionally biased region" description="Basic and acidic residues" evidence="1">
    <location>
        <begin position="810"/>
        <end position="828"/>
    </location>
</feature>
<dbReference type="InterPro" id="IPR036465">
    <property type="entry name" value="vWFA_dom_sf"/>
</dbReference>
<reference evidence="5" key="1">
    <citation type="submission" date="2022-08" db="EMBL/GenBank/DDBJ databases">
        <title>Streptomyces changanensis sp. nov., an actinomycete isolated from soil.</title>
        <authorList>
            <person name="Wu H."/>
            <person name="Han L."/>
        </authorList>
    </citation>
    <scope>NUCLEOTIDE SEQUENCE</scope>
    <source>
        <strain evidence="5">HL-66</strain>
    </source>
</reference>
<dbReference type="PROSITE" id="PS50234">
    <property type="entry name" value="VWFA"/>
    <property type="match status" value="1"/>
</dbReference>
<dbReference type="Gene3D" id="3.40.50.410">
    <property type="entry name" value="von Willebrand factor, type A domain"/>
    <property type="match status" value="1"/>
</dbReference>
<keyword evidence="2" id="KW-1133">Transmembrane helix</keyword>
<evidence type="ECO:0000256" key="1">
    <source>
        <dbReference type="SAM" id="MobiDB-lite"/>
    </source>
</evidence>
<dbReference type="Pfam" id="PF13519">
    <property type="entry name" value="VWA_2"/>
    <property type="match status" value="1"/>
</dbReference>
<feature type="transmembrane region" description="Helical" evidence="2">
    <location>
        <begin position="606"/>
        <end position="630"/>
    </location>
</feature>
<keyword evidence="6" id="KW-1185">Reference proteome</keyword>
<keyword evidence="3" id="KW-0732">Signal</keyword>
<feature type="compositionally biased region" description="Basic and acidic residues" evidence="1">
    <location>
        <begin position="701"/>
        <end position="712"/>
    </location>
</feature>
<dbReference type="Gene3D" id="2.60.40.10">
    <property type="entry name" value="Immunoglobulins"/>
    <property type="match status" value="1"/>
</dbReference>
<keyword evidence="2" id="KW-0812">Transmembrane</keyword>
<feature type="domain" description="VWFA" evidence="4">
    <location>
        <begin position="52"/>
        <end position="264"/>
    </location>
</feature>
<protein>
    <submittedName>
        <fullName evidence="5">VWA domain-containing protein</fullName>
    </submittedName>
</protein>
<dbReference type="CDD" id="cd00198">
    <property type="entry name" value="vWFA"/>
    <property type="match status" value="1"/>
</dbReference>
<evidence type="ECO:0000313" key="6">
    <source>
        <dbReference type="Proteomes" id="UP001060150"/>
    </source>
</evidence>
<dbReference type="SMART" id="SM00327">
    <property type="entry name" value="VWA"/>
    <property type="match status" value="1"/>
</dbReference>
<feature type="region of interest" description="Disordered" evidence="1">
    <location>
        <begin position="676"/>
        <end position="724"/>
    </location>
</feature>
<dbReference type="RefSeq" id="WP_079046937.1">
    <property type="nucleotide sequence ID" value="NZ_CP102332.1"/>
</dbReference>
<feature type="compositionally biased region" description="Basic and acidic residues" evidence="1">
    <location>
        <begin position="780"/>
        <end position="792"/>
    </location>
</feature>
<gene>
    <name evidence="5" type="ORF">NRO40_23210</name>
</gene>
<feature type="region of interest" description="Disordered" evidence="1">
    <location>
        <begin position="759"/>
        <end position="828"/>
    </location>
</feature>
<evidence type="ECO:0000259" key="4">
    <source>
        <dbReference type="PROSITE" id="PS50234"/>
    </source>
</evidence>
<evidence type="ECO:0000256" key="2">
    <source>
        <dbReference type="SAM" id="Phobius"/>
    </source>
</evidence>
<organism evidence="5 6">
    <name type="scientific">Streptomyces changanensis</name>
    <dbReference type="NCBI Taxonomy" id="2964669"/>
    <lineage>
        <taxon>Bacteria</taxon>
        <taxon>Bacillati</taxon>
        <taxon>Actinomycetota</taxon>
        <taxon>Actinomycetes</taxon>
        <taxon>Kitasatosporales</taxon>
        <taxon>Streptomycetaceae</taxon>
        <taxon>Streptomyces</taxon>
    </lineage>
</organism>
<feature type="region of interest" description="Disordered" evidence="1">
    <location>
        <begin position="312"/>
        <end position="336"/>
    </location>
</feature>
<accession>A0ABY5NBQ2</accession>
<sequence>MRTTSTGRAGRAAALFLFVGLLALTPAPTPAPAPAAAASTPAAPADGADPLDFAVVVDQSESLSAADLAREVEAAALLVQGEISQRSRATVIGFGSSEEPGQSPVREVCPPTVADTAGRRRLSDCVQQLSRRDPARTGPGTDFPAAIRQAVDRLTEKGDAATPRVVFLLTDGRLDVADSPEYGKDRTSRQANGAKRLTDALARARREKVQIWPLGFGSGIDRAALTAMARGGYQPGCADTSAATPRMRVVADSAGIDEAFQETFAAARCAGVSPGDSKRPPADLYVTIPPVATDGTITVTKHDPAVTVTYYDPRGRRVSPGTDLDGSGFELSGQDGPVEALRVSDPLPGRWRAHVEAPAEHRDREVAVRAIWQGRLGSEVLLDPASPRPGEETVVQVRMQTRRGVVITDPALLAGIKVTAQLAGDGFPPVRVALADDGEGPDATASDVRFTGTVTVPATATGALRLTTLMAAPGVTSDRRPLHARVSHGTPDVVAGLTVDRVTVHPGDSVRGTLSVTNNARTPRTLRLALADQARGTQLRLDPATVTAAPNSRRDVPFTLTVGEDTAPGDLGGQITVADTGDTARVLDTAFLDVRVDAPPTWWERWWRVVVGAAAAALLLGAFVAVRLLARRRRRDLAGVELELLGGGRSLDRLSVRGGQAQGGVFRFTVEQARGAAPTLQRARPGASRSHQLDRTGGGELRLRPHGGREQPLRPGEAAPLGGDEGLEVAVHDRRSAGGTARTAPYRRGGDAHRAAAGAGFLSRLRPARDPAGRAGVPRPRGDDPGDPRDGDGGGTWSRPGRGPGAAPEDGDRGDRRSRTDSTWDPHF</sequence>
<dbReference type="InterPro" id="IPR002035">
    <property type="entry name" value="VWF_A"/>
</dbReference>
<feature type="chain" id="PRO_5045071426" evidence="3">
    <location>
        <begin position="24"/>
        <end position="828"/>
    </location>
</feature>
<dbReference type="EMBL" id="CP102332">
    <property type="protein sequence ID" value="UUS33430.1"/>
    <property type="molecule type" value="Genomic_DNA"/>
</dbReference>
<feature type="region of interest" description="Disordered" evidence="1">
    <location>
        <begin position="735"/>
        <end position="754"/>
    </location>
</feature>
<keyword evidence="2" id="KW-0472">Membrane</keyword>
<name>A0ABY5NBQ2_9ACTN</name>
<feature type="signal peptide" evidence="3">
    <location>
        <begin position="1"/>
        <end position="23"/>
    </location>
</feature>
<proteinExistence type="predicted"/>